<sequence length="89" mass="10253">MVLTMGHTTNHKARVGKEWRHHTGMDYWLIRPVSNPDNATQELPLSLVATNPQSSYGSTNSRVKQLIVETNKHHHYLQPHTLQAHAWHL</sequence>
<proteinExistence type="predicted"/>
<keyword evidence="2" id="KW-1185">Reference proteome</keyword>
<evidence type="ECO:0000313" key="2">
    <source>
        <dbReference type="Proteomes" id="UP000652761"/>
    </source>
</evidence>
<organism evidence="1 2">
    <name type="scientific">Colocasia esculenta</name>
    <name type="common">Wild taro</name>
    <name type="synonym">Arum esculentum</name>
    <dbReference type="NCBI Taxonomy" id="4460"/>
    <lineage>
        <taxon>Eukaryota</taxon>
        <taxon>Viridiplantae</taxon>
        <taxon>Streptophyta</taxon>
        <taxon>Embryophyta</taxon>
        <taxon>Tracheophyta</taxon>
        <taxon>Spermatophyta</taxon>
        <taxon>Magnoliopsida</taxon>
        <taxon>Liliopsida</taxon>
        <taxon>Araceae</taxon>
        <taxon>Aroideae</taxon>
        <taxon>Colocasieae</taxon>
        <taxon>Colocasia</taxon>
    </lineage>
</organism>
<dbReference type="Proteomes" id="UP000652761">
    <property type="component" value="Unassembled WGS sequence"/>
</dbReference>
<protein>
    <submittedName>
        <fullName evidence="1">Uncharacterized protein</fullName>
    </submittedName>
</protein>
<name>A0A843TG07_COLES</name>
<dbReference type="EMBL" id="NMUH01000052">
    <property type="protein sequence ID" value="MQL69965.1"/>
    <property type="molecule type" value="Genomic_DNA"/>
</dbReference>
<accession>A0A843TG07</accession>
<evidence type="ECO:0000313" key="1">
    <source>
        <dbReference type="EMBL" id="MQL69965.1"/>
    </source>
</evidence>
<reference evidence="1" key="1">
    <citation type="submission" date="2017-07" db="EMBL/GenBank/DDBJ databases">
        <title>Taro Niue Genome Assembly and Annotation.</title>
        <authorList>
            <person name="Atibalentja N."/>
            <person name="Keating K."/>
            <person name="Fields C.J."/>
        </authorList>
    </citation>
    <scope>NUCLEOTIDE SEQUENCE</scope>
    <source>
        <strain evidence="1">Niue_2</strain>
        <tissue evidence="1">Leaf</tissue>
    </source>
</reference>
<comment type="caution">
    <text evidence="1">The sequence shown here is derived from an EMBL/GenBank/DDBJ whole genome shotgun (WGS) entry which is preliminary data.</text>
</comment>
<gene>
    <name evidence="1" type="ORF">Taro_002268</name>
</gene>
<dbReference type="AlphaFoldDB" id="A0A843TG07"/>